<dbReference type="SMART" id="SM00220">
    <property type="entry name" value="S_TKc"/>
    <property type="match status" value="2"/>
</dbReference>
<feature type="region of interest" description="Disordered" evidence="1">
    <location>
        <begin position="42"/>
        <end position="79"/>
    </location>
</feature>
<dbReference type="Proteomes" id="UP000816034">
    <property type="component" value="Unassembled WGS sequence"/>
</dbReference>
<dbReference type="GO" id="GO:0004674">
    <property type="term" value="F:protein serine/threonine kinase activity"/>
    <property type="evidence" value="ECO:0007669"/>
    <property type="project" value="TreeGrafter"/>
</dbReference>
<proteinExistence type="predicted"/>
<comment type="caution">
    <text evidence="3">The sequence shown here is derived from an EMBL/GenBank/DDBJ whole genome shotgun (WGS) entry which is preliminary data.</text>
</comment>
<feature type="domain" description="Protein kinase" evidence="2">
    <location>
        <begin position="118"/>
        <end position="391"/>
    </location>
</feature>
<dbReference type="InterPro" id="IPR011009">
    <property type="entry name" value="Kinase-like_dom_sf"/>
</dbReference>
<dbReference type="PROSITE" id="PS00108">
    <property type="entry name" value="PROTEIN_KINASE_ST"/>
    <property type="match status" value="1"/>
</dbReference>
<dbReference type="PROSITE" id="PS50011">
    <property type="entry name" value="PROTEIN_KINASE_DOM"/>
    <property type="match status" value="2"/>
</dbReference>
<reference evidence="3 4" key="1">
    <citation type="journal article" date="2018" name="BMC Genomics">
        <title>The genome of Naegleria lovaniensis, the basis for a comparative approach to unravel pathogenicity factors of the human pathogenic amoeba N. fowleri.</title>
        <authorList>
            <person name="Liechti N."/>
            <person name="Schurch N."/>
            <person name="Bruggmann R."/>
            <person name="Wittwer M."/>
        </authorList>
    </citation>
    <scope>NUCLEOTIDE SEQUENCE [LARGE SCALE GENOMIC DNA]</scope>
    <source>
        <strain evidence="3 4">ATCC 30569</strain>
    </source>
</reference>
<dbReference type="EMBL" id="PYSW02000006">
    <property type="protein sequence ID" value="KAG2391980.1"/>
    <property type="molecule type" value="Genomic_DNA"/>
</dbReference>
<feature type="compositionally biased region" description="Acidic residues" evidence="1">
    <location>
        <begin position="53"/>
        <end position="71"/>
    </location>
</feature>
<sequence>MLHSPPRANTVLKPPSKQQPQQQPQNKYLAVQIAANAQKREQAVLLPAKNNEEDHDEEHEEAEISNEEEEKQDSGDSPVPWFPPTFFSQNFRRCSITSESQAIDLDSPLLVIGNYQVNRDSDCLGQNWYYKIYKGYHIQTGNFVVMKHIYNQDIIPKLRNRIEDLREKIAETRNEHPYIAHMFASVTLPVKDSKGNVKEGEEFYAVVEEFLENGSLFMLRNKGYRPSEKVIVMYIDQVLQGILYLHNTLKIAHLNLSSKNVMLSKYGQVKLADIGFIMTKEEYIKNKPCLKYCSPLMFHMHEDEWEKQALADIWSIGCLVIELFTGKPPFNEYSWEDLFALFQEEHFPVELIEKYFPPNCSELALDFLRCCFYQHDYSRSYIKSLTHHPWILKYKGPTTQHAPVEHNVGGVSAKYLFMVHVGSRKKKLSTSETFKDIQSFETFIHTKCDNLIASLKRKKTTSQLVVIEIFDKECNEFVEFDDLSLLEEAPSVNQLRVSCISLPSTPKIDPFKSIQTSRYVPSPTSSSFTFKSDSFSYKTDSISATSEESLSPNDTGVLLWNGRYLPLKKIQSGGFSSVYLCEDCAKSPSSTQKRVALKVCSVDNSGDKTFLSINEAMREAFQMMMFNHPNIIKVLDVFQQRLNPMSSPTDLYSPQMLCIVMPYYDEGDLTTLIRSPQQQLSPRIILSIMLQVMDALCELHNRNVIHRDVKPQNILIEKIEKDNKGNITRVKVLLCDFGLSKSLIESKAFSVSGTINYMSPEAQLNQGYGVKTDIWSSGVVLYQLLSNDERTNIFLEMIQRGEETVLNSLEERIQERYKTLPSSSQSPLPQLQNLLRSMLKFSQNDRISAMDAFNYCKESMNSMKGIVEDVQ</sequence>
<accession>A0AA88GZC3</accession>
<dbReference type="CDD" id="cd14014">
    <property type="entry name" value="STKc_PknB_like"/>
    <property type="match status" value="1"/>
</dbReference>
<dbReference type="RefSeq" id="XP_044553874.1">
    <property type="nucleotide sequence ID" value="XM_044689344.1"/>
</dbReference>
<dbReference type="AlphaFoldDB" id="A0AA88GZC3"/>
<feature type="region of interest" description="Disordered" evidence="1">
    <location>
        <begin position="1"/>
        <end position="27"/>
    </location>
</feature>
<evidence type="ECO:0000313" key="3">
    <source>
        <dbReference type="EMBL" id="KAG2391980.1"/>
    </source>
</evidence>
<dbReference type="GO" id="GO:0005737">
    <property type="term" value="C:cytoplasm"/>
    <property type="evidence" value="ECO:0007669"/>
    <property type="project" value="TreeGrafter"/>
</dbReference>
<gene>
    <name evidence="3" type="ORF">C9374_013465</name>
</gene>
<dbReference type="GO" id="GO:0005524">
    <property type="term" value="F:ATP binding"/>
    <property type="evidence" value="ECO:0007669"/>
    <property type="project" value="InterPro"/>
</dbReference>
<dbReference type="GeneID" id="68105918"/>
<keyword evidence="4" id="KW-1185">Reference proteome</keyword>
<dbReference type="InterPro" id="IPR000719">
    <property type="entry name" value="Prot_kinase_dom"/>
</dbReference>
<dbReference type="InterPro" id="IPR008271">
    <property type="entry name" value="Ser/Thr_kinase_AS"/>
</dbReference>
<evidence type="ECO:0000313" key="4">
    <source>
        <dbReference type="Proteomes" id="UP000816034"/>
    </source>
</evidence>
<name>A0AA88GZC3_NAELO</name>
<dbReference type="Pfam" id="PF00069">
    <property type="entry name" value="Pkinase"/>
    <property type="match status" value="2"/>
</dbReference>
<evidence type="ECO:0000256" key="1">
    <source>
        <dbReference type="SAM" id="MobiDB-lite"/>
    </source>
</evidence>
<evidence type="ECO:0000259" key="2">
    <source>
        <dbReference type="PROSITE" id="PS50011"/>
    </source>
</evidence>
<protein>
    <recommendedName>
        <fullName evidence="2">Protein kinase domain-containing protein</fullName>
    </recommendedName>
</protein>
<dbReference type="PANTHER" id="PTHR24361">
    <property type="entry name" value="MITOGEN-ACTIVATED KINASE KINASE KINASE"/>
    <property type="match status" value="1"/>
</dbReference>
<organism evidence="3 4">
    <name type="scientific">Naegleria lovaniensis</name>
    <name type="common">Amoeba</name>
    <dbReference type="NCBI Taxonomy" id="51637"/>
    <lineage>
        <taxon>Eukaryota</taxon>
        <taxon>Discoba</taxon>
        <taxon>Heterolobosea</taxon>
        <taxon>Tetramitia</taxon>
        <taxon>Eutetramitia</taxon>
        <taxon>Vahlkampfiidae</taxon>
        <taxon>Naegleria</taxon>
    </lineage>
</organism>
<dbReference type="Gene3D" id="1.10.510.10">
    <property type="entry name" value="Transferase(Phosphotransferase) domain 1"/>
    <property type="match status" value="2"/>
</dbReference>
<feature type="domain" description="Protein kinase" evidence="2">
    <location>
        <begin position="564"/>
        <end position="860"/>
    </location>
</feature>
<dbReference type="Gene3D" id="3.30.200.20">
    <property type="entry name" value="Phosphorylase Kinase, domain 1"/>
    <property type="match status" value="1"/>
</dbReference>
<dbReference type="SUPFAM" id="SSF56112">
    <property type="entry name" value="Protein kinase-like (PK-like)"/>
    <property type="match status" value="2"/>
</dbReference>
<feature type="compositionally biased region" description="Low complexity" evidence="1">
    <location>
        <begin position="13"/>
        <end position="25"/>
    </location>
</feature>
<dbReference type="InterPro" id="IPR053235">
    <property type="entry name" value="Ser_Thr_kinase"/>
</dbReference>